<gene>
    <name evidence="1" type="ORF">KUF71_017337</name>
</gene>
<reference evidence="1" key="2">
    <citation type="journal article" date="2023" name="BMC Genomics">
        <title>Pest status, molecular evolution, and epigenetic factors derived from the genome assembly of Frankliniella fusca, a thysanopteran phytovirus vector.</title>
        <authorList>
            <person name="Catto M.A."/>
            <person name="Labadie P.E."/>
            <person name="Jacobson A.L."/>
            <person name="Kennedy G.G."/>
            <person name="Srinivasan R."/>
            <person name="Hunt B.G."/>
        </authorList>
    </citation>
    <scope>NUCLEOTIDE SEQUENCE</scope>
    <source>
        <strain evidence="1">PL_HMW_Pooled</strain>
    </source>
</reference>
<dbReference type="Proteomes" id="UP001219518">
    <property type="component" value="Unassembled WGS sequence"/>
</dbReference>
<dbReference type="AlphaFoldDB" id="A0AAE1IXR8"/>
<reference evidence="1" key="1">
    <citation type="submission" date="2021-07" db="EMBL/GenBank/DDBJ databases">
        <authorList>
            <person name="Catto M.A."/>
            <person name="Jacobson A."/>
            <person name="Kennedy G."/>
            <person name="Labadie P."/>
            <person name="Hunt B.G."/>
            <person name="Srinivasan R."/>
        </authorList>
    </citation>
    <scope>NUCLEOTIDE SEQUENCE</scope>
    <source>
        <strain evidence="1">PL_HMW_Pooled</strain>
        <tissue evidence="1">Head</tissue>
    </source>
</reference>
<evidence type="ECO:0000313" key="1">
    <source>
        <dbReference type="EMBL" id="KAK3933076.1"/>
    </source>
</evidence>
<evidence type="ECO:0000313" key="2">
    <source>
        <dbReference type="Proteomes" id="UP001219518"/>
    </source>
</evidence>
<comment type="caution">
    <text evidence="1">The sequence shown here is derived from an EMBL/GenBank/DDBJ whole genome shotgun (WGS) entry which is preliminary data.</text>
</comment>
<protein>
    <submittedName>
        <fullName evidence="1">3-hydroxyacyl-[acyl-carrier-protein] dehydratase FabZ</fullName>
    </submittedName>
</protein>
<keyword evidence="2" id="KW-1185">Reference proteome</keyword>
<accession>A0AAE1IXR8</accession>
<proteinExistence type="predicted"/>
<dbReference type="EMBL" id="JAHWGI010001443">
    <property type="protein sequence ID" value="KAK3933076.1"/>
    <property type="molecule type" value="Genomic_DNA"/>
</dbReference>
<sequence length="898" mass="99038">MEEALIQGKLVAIFGKELEDAEIAAAKRVASLQKRKFVLFPAKPASLVSSKNTWPVIVLKSSQTSLQVMKNIIQKRSGISTAPLLVLNDDNTNLNLTTLLKEKSDLVVDRAAEADGRPLSLLEAFVASAVLVLSEFLNQRPGEAAGRPKKAKIYDVINVVRRAYAVLLYQNPPSGEAVPDCLYSLKAKGLVEALPHQFAYRFSSRSFEILSGYTPRDLTMSQQRCDKHLMHRMEEALIQGKLVAIFGKELEDAEIAAAKRVASLQKRKFVLFPAKPASLVSSKNTWPVIVLKSSQTSLQVMKNIIQKRSGISTAPLLVLNDDNTNLNLTTLLKEKSDLVVDRAAEADGRPLSLLEAFVASAVLVLSEFLNQRPGEAAGRPKKAKIYDVINVVRRAYAVLLYQNPPSGEAVPDCLYSLKAKGLVEALPHQFAYRFSSRSFEILSGYTPRDLTMSQQRCDKHLMHRMEEALIQGKLVAIFGKELEDAEIAAAKRVASLQKRKFVLFPAKPASLVSSKNTWPVIVLKSSQTSLQVMKNIIQKRSGISTAPLLVLNDDNTNLNLTTLLKEKSDLVVDRAAEADGRPLSLLEAFVASAVLVLSEFLNQRPGEAAGRPKKAKIYDVINVVRRAYAVLLYQNPPSGEAVPDCLYSLKAKGLVEALPHQFAYRFSSRSFEILSGYTPRDLTMSQQRCDKHLMHRMEEALIQGKLVAIFGKELEDAEIAAAKRVASLQKRKFVLFPAKPASLVSSKNTWPVIVLKSSQTSLQVMKNIIQKRSGISTAPLLVLNDDNTNLNLTTLLKEKSDLVVDRAAEADGRPLSLLEAFVASAVLVLSEFLNQRPGEAAGRPKKAKIYDVINVVRRAYAVLLYQNPPSGEAVPDCLYSLKAKGLVEALPHQFAYRF</sequence>
<organism evidence="1 2">
    <name type="scientific">Frankliniella fusca</name>
    <dbReference type="NCBI Taxonomy" id="407009"/>
    <lineage>
        <taxon>Eukaryota</taxon>
        <taxon>Metazoa</taxon>
        <taxon>Ecdysozoa</taxon>
        <taxon>Arthropoda</taxon>
        <taxon>Hexapoda</taxon>
        <taxon>Insecta</taxon>
        <taxon>Pterygota</taxon>
        <taxon>Neoptera</taxon>
        <taxon>Paraneoptera</taxon>
        <taxon>Thysanoptera</taxon>
        <taxon>Terebrantia</taxon>
        <taxon>Thripoidea</taxon>
        <taxon>Thripidae</taxon>
        <taxon>Frankliniella</taxon>
    </lineage>
</organism>
<feature type="non-terminal residue" evidence="1">
    <location>
        <position position="898"/>
    </location>
</feature>
<name>A0AAE1IXR8_9NEOP</name>